<dbReference type="Gene3D" id="3.40.50.1110">
    <property type="entry name" value="SGNH hydrolase"/>
    <property type="match status" value="1"/>
</dbReference>
<evidence type="ECO:0000313" key="3">
    <source>
        <dbReference type="EMBL" id="SNV42415.1"/>
    </source>
</evidence>
<keyword evidence="1" id="KW-0812">Transmembrane</keyword>
<evidence type="ECO:0000313" key="4">
    <source>
        <dbReference type="Proteomes" id="UP000215144"/>
    </source>
</evidence>
<dbReference type="Pfam" id="PF13472">
    <property type="entry name" value="Lipase_GDSL_2"/>
    <property type="match status" value="1"/>
</dbReference>
<dbReference type="RefSeq" id="WP_095123027.1">
    <property type="nucleotide sequence ID" value="NZ_LT906454.1"/>
</dbReference>
<dbReference type="AlphaFoldDB" id="A0A239X6S6"/>
<proteinExistence type="predicted"/>
<dbReference type="InterPro" id="IPR051532">
    <property type="entry name" value="Ester_Hydrolysis_Enzymes"/>
</dbReference>
<accession>A0A239X6S6</accession>
<reference evidence="3 4" key="1">
    <citation type="submission" date="2017-06" db="EMBL/GenBank/DDBJ databases">
        <authorList>
            <consortium name="Pathogen Informatics"/>
        </authorList>
    </citation>
    <scope>NUCLEOTIDE SEQUENCE [LARGE SCALE GENOMIC DNA]</scope>
    <source>
        <strain evidence="3 4">NCTC11291</strain>
    </source>
</reference>
<protein>
    <submittedName>
        <fullName evidence="3">Lysophospholipase L1 and related esterase</fullName>
    </submittedName>
</protein>
<dbReference type="PANTHER" id="PTHR30383:SF5">
    <property type="entry name" value="SGNH HYDROLASE-TYPE ESTERASE DOMAIN-CONTAINING PROTEIN"/>
    <property type="match status" value="1"/>
</dbReference>
<name>A0A239X6S6_STRAI</name>
<gene>
    <name evidence="3" type="ORF">SAMEA4504048_01528</name>
</gene>
<dbReference type="GO" id="GO:0004622">
    <property type="term" value="F:phosphatidylcholine lysophospholipase activity"/>
    <property type="evidence" value="ECO:0007669"/>
    <property type="project" value="TreeGrafter"/>
</dbReference>
<keyword evidence="1" id="KW-0472">Membrane</keyword>
<dbReference type="Proteomes" id="UP000215144">
    <property type="component" value="Chromosome 1"/>
</dbReference>
<sequence>MKRKNTWQGILIGGLVLMLILVFQSLSVIRQSRKASTAKSPLAIAAVGDSITFGAGVAATRESDSYPALLEKALGKEYRVVNYGLSGRTLLSNTAKPYFKEALAKKSFQDNPDMVIIMLGTNDSRINYWQEADYKKEYLNIIKRYQKLKSKPTVYVMIPPKVFFENPSPNYPNNAIVEKRLRKVIPEIAEKAGVAVIDQYDATKDHPEWFPDQLHPDLKGNQAIVKTILKQTPLKGKLTY</sequence>
<dbReference type="InterPro" id="IPR036514">
    <property type="entry name" value="SGNH_hydro_sf"/>
</dbReference>
<dbReference type="SUPFAM" id="SSF52266">
    <property type="entry name" value="SGNH hydrolase"/>
    <property type="match status" value="1"/>
</dbReference>
<dbReference type="KEGG" id="saco:SAME_01528"/>
<evidence type="ECO:0000259" key="2">
    <source>
        <dbReference type="Pfam" id="PF13472"/>
    </source>
</evidence>
<feature type="domain" description="SGNH hydrolase-type esterase" evidence="2">
    <location>
        <begin position="46"/>
        <end position="223"/>
    </location>
</feature>
<organism evidence="3 4">
    <name type="scientific">Streptococcus acidominimus</name>
    <dbReference type="NCBI Taxonomy" id="1326"/>
    <lineage>
        <taxon>Bacteria</taxon>
        <taxon>Bacillati</taxon>
        <taxon>Bacillota</taxon>
        <taxon>Bacilli</taxon>
        <taxon>Lactobacillales</taxon>
        <taxon>Streptococcaceae</taxon>
        <taxon>Streptococcus</taxon>
    </lineage>
</organism>
<dbReference type="InterPro" id="IPR013830">
    <property type="entry name" value="SGNH_hydro"/>
</dbReference>
<feature type="transmembrane region" description="Helical" evidence="1">
    <location>
        <begin position="6"/>
        <end position="29"/>
    </location>
</feature>
<dbReference type="OrthoDB" id="9794725at2"/>
<keyword evidence="1" id="KW-1133">Transmembrane helix</keyword>
<evidence type="ECO:0000256" key="1">
    <source>
        <dbReference type="SAM" id="Phobius"/>
    </source>
</evidence>
<dbReference type="EMBL" id="LT906454">
    <property type="protein sequence ID" value="SNV42415.1"/>
    <property type="molecule type" value="Genomic_DNA"/>
</dbReference>
<dbReference type="PANTHER" id="PTHR30383">
    <property type="entry name" value="THIOESTERASE 1/PROTEASE 1/LYSOPHOSPHOLIPASE L1"/>
    <property type="match status" value="1"/>
</dbReference>